<dbReference type="EMBL" id="VXIT01000020">
    <property type="protein sequence ID" value="KAA6407025.1"/>
    <property type="molecule type" value="Genomic_DNA"/>
</dbReference>
<protein>
    <recommendedName>
        <fullName evidence="4">Glycoside hydrolase family 71</fullName>
    </recommendedName>
</protein>
<organism evidence="2 3">
    <name type="scientific">Lasallia pustulata</name>
    <dbReference type="NCBI Taxonomy" id="136370"/>
    <lineage>
        <taxon>Eukaryota</taxon>
        <taxon>Fungi</taxon>
        <taxon>Dikarya</taxon>
        <taxon>Ascomycota</taxon>
        <taxon>Pezizomycotina</taxon>
        <taxon>Lecanoromycetes</taxon>
        <taxon>OSLEUM clade</taxon>
        <taxon>Umbilicariomycetidae</taxon>
        <taxon>Umbilicariales</taxon>
        <taxon>Umbilicariaceae</taxon>
        <taxon>Lasallia</taxon>
    </lineage>
</organism>
<accession>A0A5M8PCS0</accession>
<sequence length="435" mass="47203">MKARAVGAMTASAVGATKAPLPPRMSHPEAHRPLCSARVAAVVIKGTPVGKNSTGPKLVFAHYMVCNRDYGGSVAGYERDIQDAQAAGINGFALNCGSWNGGMYKGIPLDLPGGGSRFARWQLQAVLFSRHDRHVLCEVVQMMTAYASNVPGTNTPMHPNYWRIAQTTPPARSTVRCCPPGAEKAAPGTGRRPRASRTAGRSLVLNPLKAAGINTYFMPFFFMTDANGQYTDVNPSTVSAEVSGELSGLCDGFFYASSIGCPIDPAQQNVYAGAETYAAGLKAGGLGTMNSVTPQYWGSRQVSLGRRYLEYYGGEGLAAQWNSIINVQKPDWVECFTWNDFDEATYFTPIDDVNKYWPWTVHPALGFYKTHAGALKLNQYFMNWYKSGVKPTVTNDSIYCFYRTHPRLLSPATTTSARLTGSSGTAKTTSISRPF</sequence>
<evidence type="ECO:0000313" key="3">
    <source>
        <dbReference type="Proteomes" id="UP000324767"/>
    </source>
</evidence>
<comment type="caution">
    <text evidence="2">The sequence shown here is derived from an EMBL/GenBank/DDBJ whole genome shotgun (WGS) entry which is preliminary data.</text>
</comment>
<feature type="region of interest" description="Disordered" evidence="1">
    <location>
        <begin position="180"/>
        <end position="199"/>
    </location>
</feature>
<evidence type="ECO:0000313" key="2">
    <source>
        <dbReference type="EMBL" id="KAA6407025.1"/>
    </source>
</evidence>
<reference evidence="2 3" key="1">
    <citation type="submission" date="2019-09" db="EMBL/GenBank/DDBJ databases">
        <title>The hologenome of the rock-dwelling lichen Lasallia pustulata.</title>
        <authorList>
            <person name="Greshake Tzovaras B."/>
            <person name="Segers F."/>
            <person name="Bicker A."/>
            <person name="Dal Grande F."/>
            <person name="Otte J."/>
            <person name="Hankeln T."/>
            <person name="Schmitt I."/>
            <person name="Ebersberger I."/>
        </authorList>
    </citation>
    <scope>NUCLEOTIDE SEQUENCE [LARGE SCALE GENOMIC DNA]</scope>
    <source>
        <strain evidence="2">A1-1</strain>
    </source>
</reference>
<evidence type="ECO:0008006" key="4">
    <source>
        <dbReference type="Google" id="ProtNLM"/>
    </source>
</evidence>
<dbReference type="InterPro" id="IPR005197">
    <property type="entry name" value="Glyco_hydro_71"/>
</dbReference>
<dbReference type="Pfam" id="PF03659">
    <property type="entry name" value="Glyco_hydro_71"/>
    <property type="match status" value="2"/>
</dbReference>
<name>A0A5M8PCS0_9LECA</name>
<dbReference type="Proteomes" id="UP000324767">
    <property type="component" value="Unassembled WGS sequence"/>
</dbReference>
<gene>
    <name evidence="2" type="ORF">FRX48_09091</name>
</gene>
<feature type="region of interest" description="Disordered" evidence="1">
    <location>
        <begin position="413"/>
        <end position="435"/>
    </location>
</feature>
<dbReference type="GO" id="GO:0051118">
    <property type="term" value="F:glucan endo-1,3-alpha-glucosidase activity"/>
    <property type="evidence" value="ECO:0007669"/>
    <property type="project" value="InterPro"/>
</dbReference>
<evidence type="ECO:0000256" key="1">
    <source>
        <dbReference type="SAM" id="MobiDB-lite"/>
    </source>
</evidence>
<dbReference type="Gene3D" id="3.20.20.80">
    <property type="entry name" value="Glycosidases"/>
    <property type="match status" value="1"/>
</dbReference>
<dbReference type="OrthoDB" id="1046782at2759"/>
<dbReference type="AlphaFoldDB" id="A0A5M8PCS0"/>
<proteinExistence type="predicted"/>